<name>A0A2K9KZK1_9VIRU</name>
<protein>
    <submittedName>
        <fullName evidence="1">Uncharacterized protein</fullName>
    </submittedName>
</protein>
<organism evidence="1 2">
    <name type="scientific">Tupanvirus soda lake</name>
    <dbReference type="NCBI Taxonomy" id="2126985"/>
    <lineage>
        <taxon>Viruses</taxon>
        <taxon>Varidnaviria</taxon>
        <taxon>Bamfordvirae</taxon>
        <taxon>Nucleocytoviricota</taxon>
        <taxon>Megaviricetes</taxon>
        <taxon>Imitervirales</taxon>
        <taxon>Mimiviridae</taxon>
        <taxon>Megamimivirinae</taxon>
        <taxon>Tupanvirus</taxon>
        <taxon>Tupanvirus salinum</taxon>
    </lineage>
</organism>
<dbReference type="Proteomes" id="UP000240399">
    <property type="component" value="Segment"/>
</dbReference>
<dbReference type="GeneID" id="80518191"/>
<accession>A0A2K9KZK1</accession>
<sequence length="62" mass="7461">MFRKKDTKEICKKQLLHNDSLIVMTEGCQEIYHHSLPVDKSCKIPRLNLTFRLFDSDRYVNY</sequence>
<evidence type="ECO:0000313" key="1">
    <source>
        <dbReference type="EMBL" id="AUL77604.3"/>
    </source>
</evidence>
<keyword evidence="2" id="KW-1185">Reference proteome</keyword>
<dbReference type="EMBL" id="KY523104">
    <property type="protein sequence ID" value="AUL77604.3"/>
    <property type="molecule type" value="Genomic_DNA"/>
</dbReference>
<reference evidence="1 2" key="1">
    <citation type="journal article" date="2018" name="Nat. Commun.">
        <title>Tailed giant Tupanvirus possesses the most complete translational apparatus of the known virosphere.</title>
        <authorList>
            <person name="Abrahao J."/>
            <person name="Silva L."/>
            <person name="Silva L.S."/>
            <person name="Khalil J.Y.B."/>
            <person name="Rodrigues R."/>
            <person name="Arantes T."/>
            <person name="Assis F."/>
            <person name="Boratto P."/>
            <person name="Andrade M."/>
            <person name="Kroon E.G."/>
            <person name="Ribeiro B."/>
            <person name="Bergier I."/>
            <person name="Seligmann H."/>
            <person name="Ghigo E."/>
            <person name="Colson P."/>
            <person name="Levasseur A."/>
            <person name="Kroemer G."/>
            <person name="Raoult D."/>
            <person name="La Scola B."/>
        </authorList>
    </citation>
    <scope>NUCLEOTIDE SEQUENCE [LARGE SCALE GENOMIC DNA]</scope>
    <source>
        <strain evidence="1">Soda lake</strain>
    </source>
</reference>
<dbReference type="RefSeq" id="YP_010781427.1">
    <property type="nucleotide sequence ID" value="NC_075039.1"/>
</dbReference>
<evidence type="ECO:0000313" key="2">
    <source>
        <dbReference type="Proteomes" id="UP000240399"/>
    </source>
</evidence>
<dbReference type="KEGG" id="vg:80518191"/>
<proteinExistence type="predicted"/>